<gene>
    <name evidence="11" type="ORF">Tsubulata_027304</name>
</gene>
<evidence type="ECO:0000256" key="7">
    <source>
        <dbReference type="RuleBase" id="RU000675"/>
    </source>
</evidence>
<dbReference type="CDD" id="cd22842">
    <property type="entry name" value="Gal_Rha_Lectin_BGal"/>
    <property type="match status" value="1"/>
</dbReference>
<dbReference type="Pfam" id="PF02140">
    <property type="entry name" value="SUEL_Lectin"/>
    <property type="match status" value="1"/>
</dbReference>
<dbReference type="InterPro" id="IPR001944">
    <property type="entry name" value="Glycoside_Hdrlase_35"/>
</dbReference>
<dbReference type="InterPro" id="IPR031330">
    <property type="entry name" value="Gly_Hdrlase_35_cat"/>
</dbReference>
<comment type="catalytic activity">
    <reaction evidence="1 7">
        <text>Hydrolysis of terminal non-reducing beta-D-galactose residues in beta-D-galactosides.</text>
        <dbReference type="EC" id="3.2.1.23"/>
    </reaction>
</comment>
<dbReference type="Pfam" id="PF21467">
    <property type="entry name" value="BetaGal_gal-bd"/>
    <property type="match status" value="1"/>
</dbReference>
<dbReference type="PROSITE" id="PS50228">
    <property type="entry name" value="SUEL_LECTIN"/>
    <property type="match status" value="1"/>
</dbReference>
<evidence type="ECO:0000313" key="12">
    <source>
        <dbReference type="Proteomes" id="UP001141552"/>
    </source>
</evidence>
<reference evidence="11" key="1">
    <citation type="submission" date="2022-02" db="EMBL/GenBank/DDBJ databases">
        <authorList>
            <person name="Henning P.M."/>
            <person name="McCubbin A.G."/>
            <person name="Shore J.S."/>
        </authorList>
    </citation>
    <scope>NUCLEOTIDE SEQUENCE</scope>
    <source>
        <strain evidence="11">F60SS</strain>
        <tissue evidence="11">Leaves</tissue>
    </source>
</reference>
<evidence type="ECO:0000256" key="4">
    <source>
        <dbReference type="ARBA" id="ARBA00022729"/>
    </source>
</evidence>
<dbReference type="Proteomes" id="UP001141552">
    <property type="component" value="Unassembled WGS sequence"/>
</dbReference>
<dbReference type="GO" id="GO:0030246">
    <property type="term" value="F:carbohydrate binding"/>
    <property type="evidence" value="ECO:0007669"/>
    <property type="project" value="InterPro"/>
</dbReference>
<evidence type="ECO:0000256" key="3">
    <source>
        <dbReference type="ARBA" id="ARBA00012756"/>
    </source>
</evidence>
<feature type="signal peptide" evidence="9">
    <location>
        <begin position="1"/>
        <end position="23"/>
    </location>
</feature>
<evidence type="ECO:0000256" key="1">
    <source>
        <dbReference type="ARBA" id="ARBA00001412"/>
    </source>
</evidence>
<comment type="caution">
    <text evidence="11">The sequence shown here is derived from an EMBL/GenBank/DDBJ whole genome shotgun (WGS) entry which is preliminary data.</text>
</comment>
<organism evidence="11 12">
    <name type="scientific">Turnera subulata</name>
    <dbReference type="NCBI Taxonomy" id="218843"/>
    <lineage>
        <taxon>Eukaryota</taxon>
        <taxon>Viridiplantae</taxon>
        <taxon>Streptophyta</taxon>
        <taxon>Embryophyta</taxon>
        <taxon>Tracheophyta</taxon>
        <taxon>Spermatophyta</taxon>
        <taxon>Magnoliopsida</taxon>
        <taxon>eudicotyledons</taxon>
        <taxon>Gunneridae</taxon>
        <taxon>Pentapetalae</taxon>
        <taxon>rosids</taxon>
        <taxon>fabids</taxon>
        <taxon>Malpighiales</taxon>
        <taxon>Passifloraceae</taxon>
        <taxon>Turnera</taxon>
    </lineage>
</organism>
<dbReference type="Pfam" id="PF01301">
    <property type="entry name" value="Glyco_hydro_35"/>
    <property type="match status" value="1"/>
</dbReference>
<protein>
    <recommendedName>
        <fullName evidence="3 7">Beta-galactosidase</fullName>
        <ecNumber evidence="3 7">3.2.1.23</ecNumber>
    </recommendedName>
</protein>
<dbReference type="EMBL" id="JAKUCV010002491">
    <property type="protein sequence ID" value="KAJ4842437.1"/>
    <property type="molecule type" value="Genomic_DNA"/>
</dbReference>
<evidence type="ECO:0000256" key="9">
    <source>
        <dbReference type="SAM" id="SignalP"/>
    </source>
</evidence>
<dbReference type="InterPro" id="IPR043159">
    <property type="entry name" value="Lectin_gal-bd_sf"/>
</dbReference>
<comment type="similarity">
    <text evidence="2 8">Belongs to the glycosyl hydrolase 35 family.</text>
</comment>
<dbReference type="AlphaFoldDB" id="A0A9Q0G5A0"/>
<dbReference type="PROSITE" id="PS01182">
    <property type="entry name" value="GLYCOSYL_HYDROL_F35"/>
    <property type="match status" value="1"/>
</dbReference>
<evidence type="ECO:0000256" key="5">
    <source>
        <dbReference type="ARBA" id="ARBA00022801"/>
    </source>
</evidence>
<dbReference type="FunFam" id="3.20.20.80:FF:000006">
    <property type="entry name" value="Beta-galactosidase"/>
    <property type="match status" value="1"/>
</dbReference>
<dbReference type="Gene3D" id="3.20.20.80">
    <property type="entry name" value="Glycosidases"/>
    <property type="match status" value="1"/>
</dbReference>
<proteinExistence type="inferred from homology"/>
<dbReference type="PANTHER" id="PTHR23421">
    <property type="entry name" value="BETA-GALACTOSIDASE RELATED"/>
    <property type="match status" value="1"/>
</dbReference>
<dbReference type="InterPro" id="IPR008979">
    <property type="entry name" value="Galactose-bd-like_sf"/>
</dbReference>
<dbReference type="InterPro" id="IPR017853">
    <property type="entry name" value="GH"/>
</dbReference>
<evidence type="ECO:0000313" key="11">
    <source>
        <dbReference type="EMBL" id="KAJ4842437.1"/>
    </source>
</evidence>
<keyword evidence="12" id="KW-1185">Reference proteome</keyword>
<dbReference type="SUPFAM" id="SSF49785">
    <property type="entry name" value="Galactose-binding domain-like"/>
    <property type="match status" value="2"/>
</dbReference>
<keyword evidence="5 7" id="KW-0378">Hydrolase</keyword>
<evidence type="ECO:0000256" key="2">
    <source>
        <dbReference type="ARBA" id="ARBA00009809"/>
    </source>
</evidence>
<dbReference type="InterPro" id="IPR048913">
    <property type="entry name" value="BetaGal_gal-bd"/>
</dbReference>
<dbReference type="InterPro" id="IPR019801">
    <property type="entry name" value="Glyco_hydro_35_CS"/>
</dbReference>
<evidence type="ECO:0000256" key="8">
    <source>
        <dbReference type="RuleBase" id="RU003679"/>
    </source>
</evidence>
<dbReference type="InterPro" id="IPR041392">
    <property type="entry name" value="GHD"/>
</dbReference>
<dbReference type="GO" id="GO:0005975">
    <property type="term" value="P:carbohydrate metabolic process"/>
    <property type="evidence" value="ECO:0007669"/>
    <property type="project" value="InterPro"/>
</dbReference>
<evidence type="ECO:0000259" key="10">
    <source>
        <dbReference type="PROSITE" id="PS50228"/>
    </source>
</evidence>
<dbReference type="Gene3D" id="2.60.120.740">
    <property type="match status" value="1"/>
</dbReference>
<dbReference type="Gene3D" id="2.60.120.260">
    <property type="entry name" value="Galactose-binding domain-like"/>
    <property type="match status" value="1"/>
</dbReference>
<dbReference type="Pfam" id="PF17834">
    <property type="entry name" value="GHD"/>
    <property type="match status" value="1"/>
</dbReference>
<dbReference type="EC" id="3.2.1.23" evidence="3 7"/>
<keyword evidence="6 7" id="KW-0326">Glycosidase</keyword>
<keyword evidence="4 9" id="KW-0732">Signal</keyword>
<name>A0A9Q0G5A0_9ROSI</name>
<reference evidence="11" key="2">
    <citation type="journal article" date="2023" name="Plants (Basel)">
        <title>Annotation of the Turnera subulata (Passifloraceae) Draft Genome Reveals the S-Locus Evolved after the Divergence of Turneroideae from Passifloroideae in a Stepwise Manner.</title>
        <authorList>
            <person name="Henning P.M."/>
            <person name="Roalson E.H."/>
            <person name="Mir W."/>
            <person name="McCubbin A.G."/>
            <person name="Shore J.S."/>
        </authorList>
    </citation>
    <scope>NUCLEOTIDE SEQUENCE</scope>
    <source>
        <strain evidence="11">F60SS</strain>
    </source>
</reference>
<accession>A0A9Q0G5A0</accession>
<dbReference type="PRINTS" id="PR00742">
    <property type="entry name" value="GLHYDRLASE35"/>
</dbReference>
<dbReference type="InterPro" id="IPR000922">
    <property type="entry name" value="Lectin_gal-bd_dom"/>
</dbReference>
<evidence type="ECO:0000256" key="6">
    <source>
        <dbReference type="ARBA" id="ARBA00023295"/>
    </source>
</evidence>
<dbReference type="GO" id="GO:0004565">
    <property type="term" value="F:beta-galactosidase activity"/>
    <property type="evidence" value="ECO:0007669"/>
    <property type="project" value="UniProtKB-EC"/>
</dbReference>
<feature type="chain" id="PRO_5040363898" description="Beta-galactosidase" evidence="9">
    <location>
        <begin position="24"/>
        <end position="842"/>
    </location>
</feature>
<dbReference type="SUPFAM" id="SSF51445">
    <property type="entry name" value="(Trans)glycosidases"/>
    <property type="match status" value="1"/>
</dbReference>
<dbReference type="OrthoDB" id="1657402at2759"/>
<sequence>MRAMFPSSALVLILITLGSVCFAFDVTYDNRAIKIDGERKLIISGSIHYPRSTPQMWPSLIKNAKAGGLNAIETYVFWNAHEPVQRQYDFSGRLDLVRFIQDIQRQNLYAILRIGPYVCAEWSFGGFPVWLKSLPGIELRTNNDVYKNEMRIFTTLIVNMLKKHRLFASQGGPVILAQIENEYGNVEWAYGDAGWKYVEWCKDTALGYKLDIPWIMCQQDNAPSPMISACNGWYCDQWNPKSNSTPKIWTENWTGWFKDWGSADPHRTAEDLAFSVARFYQLGGSLQNYYMYHGGTNFGESAGGPYITTSYDYDAPLDEYGNLNQPKWGHLKELHLVLRSMEKILLYGDRVDNNHDKWGTRSVTVYSYRGQRACFFSNADTSQVFTFDFEGVTYHIPPWTTTILEGCYKEVYSTSKVNAQTSIMIKADPEPEGEDDYGSEEAPPLEWQWTTESVMNVDHQGLLAGTHLASNKLLDQKIATNGTSDHLWVLTSFDINMKDPVWGKSKIVLQVKTEGHVLHAYVNGFHIGTQYGETSHFSFVFERAIKANFLKDGKNYLSFLSSTVGYPNYGDHFDTWNVGILGPVKLIAKAFGGDVKKDISSSQWIYKTGLQGAQLGFQSGNSRHARWQVNRRPSNKELVWYKTTFPTPLGTDPVVVDLQGLGKGAAWVNGYHIGRYWASVNSPEDKCSIDCNYAHSYHPEDCNTNCGKPTQRWYHIPRDFLRNDGENDLVLFEELGGTPELVKFKTVTVGSVCLHAYNHQTVTLSCQGGRRFSDIKFASFGLPEGGCSHFRNTRCHAPRTRQIIEDACIGQKSCTFDVSQETFGVLEDCKSQDYRLAVEAVC</sequence>
<feature type="domain" description="SUEL-type lectin" evidence="10">
    <location>
        <begin position="756"/>
        <end position="842"/>
    </location>
</feature>
<dbReference type="FunFam" id="2.60.120.260:FF:000142">
    <property type="entry name" value="Beta-galactosidase"/>
    <property type="match status" value="1"/>
</dbReference>